<reference evidence="1 2" key="1">
    <citation type="journal article" date="2005" name="Nature">
        <title>The genome sequence of the rice blast fungus Magnaporthe grisea.</title>
        <authorList>
            <person name="Dean R.A."/>
            <person name="Talbot N.J."/>
            <person name="Ebbole D.J."/>
            <person name="Farman M.L."/>
            <person name="Mitchell T.K."/>
            <person name="Orbach M.J."/>
            <person name="Thon M."/>
            <person name="Kulkarni R."/>
            <person name="Xu J.R."/>
            <person name="Pan H."/>
            <person name="Read N.D."/>
            <person name="Lee Y.H."/>
            <person name="Carbone I."/>
            <person name="Brown D."/>
            <person name="Oh Y.Y."/>
            <person name="Donofrio N."/>
            <person name="Jeong J.S."/>
            <person name="Soanes D.M."/>
            <person name="Djonovic S."/>
            <person name="Kolomiets E."/>
            <person name="Rehmeyer C."/>
            <person name="Li W."/>
            <person name="Harding M."/>
            <person name="Kim S."/>
            <person name="Lebrun M.H."/>
            <person name="Bohnert H."/>
            <person name="Coughlan S."/>
            <person name="Butler J."/>
            <person name="Calvo S."/>
            <person name="Ma L.J."/>
            <person name="Nicol R."/>
            <person name="Purcell S."/>
            <person name="Nusbaum C."/>
            <person name="Galagan J.E."/>
            <person name="Birren B.W."/>
        </authorList>
    </citation>
    <scope>NUCLEOTIDE SEQUENCE [LARGE SCALE GENOMIC DNA]</scope>
    <source>
        <strain evidence="2">70-15 / ATCC MYA-4617 / FGSC 8958</strain>
    </source>
</reference>
<name>G4MPR5_PYRO7</name>
<dbReference type="Proteomes" id="UP000009058">
    <property type="component" value="Chromosome 1"/>
</dbReference>
<accession>G4MPR5</accession>
<dbReference type="KEGG" id="mgr:MGG_16245"/>
<gene>
    <name evidence="1" type="ORF">MGG_16245</name>
</gene>
<organism evidence="1 2">
    <name type="scientific">Pyricularia oryzae (strain 70-15 / ATCC MYA-4617 / FGSC 8958)</name>
    <name type="common">Rice blast fungus</name>
    <name type="synonym">Magnaporthe oryzae</name>
    <dbReference type="NCBI Taxonomy" id="242507"/>
    <lineage>
        <taxon>Eukaryota</taxon>
        <taxon>Fungi</taxon>
        <taxon>Dikarya</taxon>
        <taxon>Ascomycota</taxon>
        <taxon>Pezizomycotina</taxon>
        <taxon>Sordariomycetes</taxon>
        <taxon>Sordariomycetidae</taxon>
        <taxon>Magnaporthales</taxon>
        <taxon>Pyriculariaceae</taxon>
        <taxon>Pyricularia</taxon>
    </lineage>
</organism>
<feature type="non-terminal residue" evidence="1">
    <location>
        <position position="1"/>
    </location>
</feature>
<dbReference type="EMBL" id="CM001231">
    <property type="protein sequence ID" value="EHA57212.1"/>
    <property type="molecule type" value="Genomic_DNA"/>
</dbReference>
<sequence>EGHGRKALGTVTTRPLLLQSGDWFYIHGTHCTGIVPQQQNPQLGTALEYIFTRHDLHSALPSILPQNLVWNPVNLTVKQ</sequence>
<protein>
    <submittedName>
        <fullName evidence="1">Uncharacterized protein</fullName>
    </submittedName>
</protein>
<proteinExistence type="predicted"/>
<dbReference type="AlphaFoldDB" id="G4MPR5"/>
<feature type="non-terminal residue" evidence="1">
    <location>
        <position position="79"/>
    </location>
</feature>
<keyword evidence="2" id="KW-1185">Reference proteome</keyword>
<dbReference type="GeneID" id="12985266"/>
<evidence type="ECO:0000313" key="2">
    <source>
        <dbReference type="Proteomes" id="UP000009058"/>
    </source>
</evidence>
<evidence type="ECO:0000313" key="1">
    <source>
        <dbReference type="EMBL" id="EHA57212.1"/>
    </source>
</evidence>
<reference key="2">
    <citation type="submission" date="2011-05" db="EMBL/GenBank/DDBJ databases">
        <title>The Genome Sequence of Magnaporthe oryzae 70-15.</title>
        <authorList>
            <consortium name="The Broad Institute Genome Sequencing Platform"/>
            <person name="Ma L.-J."/>
            <person name="Dead R."/>
            <person name="Young S.K."/>
            <person name="Zeng Q."/>
            <person name="Gargeya S."/>
            <person name="Fitzgerald M."/>
            <person name="Haas B."/>
            <person name="Abouelleil A."/>
            <person name="Alvarado L."/>
            <person name="Arachchi H.M."/>
            <person name="Berlin A."/>
            <person name="Brown A."/>
            <person name="Chapman S.B."/>
            <person name="Chen Z."/>
            <person name="Dunbar C."/>
            <person name="Freedman E."/>
            <person name="Gearin G."/>
            <person name="Gellesch M."/>
            <person name="Goldberg J."/>
            <person name="Griggs A."/>
            <person name="Gujja S."/>
            <person name="Heiman D."/>
            <person name="Howarth C."/>
            <person name="Larson L."/>
            <person name="Lui A."/>
            <person name="MacDonald P.J.P."/>
            <person name="Mehta T."/>
            <person name="Montmayeur A."/>
            <person name="Murphy C."/>
            <person name="Neiman D."/>
            <person name="Pearson M."/>
            <person name="Priest M."/>
            <person name="Roberts A."/>
            <person name="Saif S."/>
            <person name="Shea T."/>
            <person name="Shenoy N."/>
            <person name="Sisk P."/>
            <person name="Stolte C."/>
            <person name="Sykes S."/>
            <person name="Yandava C."/>
            <person name="Wortman J."/>
            <person name="Nusbaum C."/>
            <person name="Birren B."/>
        </authorList>
    </citation>
    <scope>NUCLEOTIDE SEQUENCE</scope>
    <source>
        <strain>70-15</strain>
    </source>
</reference>
<dbReference type="RefSeq" id="XP_003709824.1">
    <property type="nucleotide sequence ID" value="XM_003709776.1"/>
</dbReference>
<dbReference type="VEuPathDB" id="FungiDB:MGG_16245"/>
<dbReference type="InParanoid" id="G4MPR5"/>